<feature type="region of interest" description="Disordered" evidence="1">
    <location>
        <begin position="38"/>
        <end position="103"/>
    </location>
</feature>
<sequence>MSQFAVDKISKQINNHLSPKMHKHIVICLASQLGDFNSSASRISSSNQNPSHSFQPTTNLPHSTPQNSRSHPIPNNPPHHQPTGTIILSTKQPKSRRLRPVRG</sequence>
<protein>
    <submittedName>
        <fullName evidence="2">Uncharacterized protein</fullName>
    </submittedName>
</protein>
<feature type="compositionally biased region" description="Polar residues" evidence="1">
    <location>
        <begin position="83"/>
        <end position="92"/>
    </location>
</feature>
<gene>
    <name evidence="2" type="ORF">VC83_03402</name>
</gene>
<reference evidence="2" key="1">
    <citation type="submission" date="2016-03" db="EMBL/GenBank/DDBJ databases">
        <title>Updated assembly of Pseudogymnoascus destructans, the fungus causing white-nose syndrome of bats.</title>
        <authorList>
            <person name="Palmer J.M."/>
            <person name="Drees K.P."/>
            <person name="Foster J.T."/>
            <person name="Lindner D.L."/>
        </authorList>
    </citation>
    <scope>NUCLEOTIDE SEQUENCE [LARGE SCALE GENOMIC DNA]</scope>
    <source>
        <strain evidence="2">20631-21</strain>
    </source>
</reference>
<feature type="compositionally biased region" description="Basic residues" evidence="1">
    <location>
        <begin position="93"/>
        <end position="103"/>
    </location>
</feature>
<dbReference type="EMBL" id="KV441391">
    <property type="protein sequence ID" value="OAF60644.1"/>
    <property type="molecule type" value="Genomic_DNA"/>
</dbReference>
<dbReference type="GeneID" id="36286479"/>
<dbReference type="RefSeq" id="XP_024325925.1">
    <property type="nucleotide sequence ID" value="XM_024467050.1"/>
</dbReference>
<evidence type="ECO:0000256" key="1">
    <source>
        <dbReference type="SAM" id="MobiDB-lite"/>
    </source>
</evidence>
<feature type="compositionally biased region" description="Polar residues" evidence="1">
    <location>
        <begin position="54"/>
        <end position="70"/>
    </location>
</feature>
<name>A0A177AHJ1_9PEZI</name>
<dbReference type="AlphaFoldDB" id="A0A177AHJ1"/>
<evidence type="ECO:0000313" key="2">
    <source>
        <dbReference type="EMBL" id="OAF60644.1"/>
    </source>
</evidence>
<dbReference type="Proteomes" id="UP000077154">
    <property type="component" value="Unassembled WGS sequence"/>
</dbReference>
<feature type="compositionally biased region" description="Low complexity" evidence="1">
    <location>
        <begin position="38"/>
        <end position="53"/>
    </location>
</feature>
<accession>A0A177AHJ1</accession>
<organism evidence="2">
    <name type="scientific">Pseudogymnoascus destructans</name>
    <dbReference type="NCBI Taxonomy" id="655981"/>
    <lineage>
        <taxon>Eukaryota</taxon>
        <taxon>Fungi</taxon>
        <taxon>Dikarya</taxon>
        <taxon>Ascomycota</taxon>
        <taxon>Pezizomycotina</taxon>
        <taxon>Leotiomycetes</taxon>
        <taxon>Thelebolales</taxon>
        <taxon>Thelebolaceae</taxon>
        <taxon>Pseudogymnoascus</taxon>
    </lineage>
</organism>
<proteinExistence type="predicted"/>